<evidence type="ECO:0000256" key="4">
    <source>
        <dbReference type="ARBA" id="ARBA00022777"/>
    </source>
</evidence>
<keyword evidence="3" id="KW-0547">Nucleotide-binding</keyword>
<evidence type="ECO:0000256" key="6">
    <source>
        <dbReference type="ARBA" id="ARBA00022857"/>
    </source>
</evidence>
<evidence type="ECO:0008006" key="11">
    <source>
        <dbReference type="Google" id="ProtNLM"/>
    </source>
</evidence>
<dbReference type="FunFam" id="2.60.200.30:FF:000009">
    <property type="entry name" value="Poly(P)/ATP NAD kinase"/>
    <property type="match status" value="1"/>
</dbReference>
<dbReference type="EMBL" id="FQNF01000023">
    <property type="protein sequence ID" value="SGZ39449.1"/>
    <property type="molecule type" value="Genomic_DNA"/>
</dbReference>
<evidence type="ECO:0000256" key="8">
    <source>
        <dbReference type="SAM" id="MobiDB-lite"/>
    </source>
</evidence>
<protein>
    <recommendedName>
        <fullName evidence="11">NAD(+) kinase</fullName>
    </recommendedName>
</protein>
<gene>
    <name evidence="9" type="ORF">HGUI_01649</name>
</gene>
<dbReference type="PANTHER" id="PTHR20275:SF0">
    <property type="entry name" value="NAD KINASE"/>
    <property type="match status" value="1"/>
</dbReference>
<keyword evidence="7" id="KW-0520">NAD</keyword>
<feature type="region of interest" description="Disordered" evidence="8">
    <location>
        <begin position="82"/>
        <end position="111"/>
    </location>
</feature>
<dbReference type="InterPro" id="IPR016064">
    <property type="entry name" value="NAD/diacylglycerol_kinase_sf"/>
</dbReference>
<dbReference type="Proteomes" id="UP000183365">
    <property type="component" value="Unassembled WGS sequence"/>
</dbReference>
<evidence type="ECO:0000256" key="1">
    <source>
        <dbReference type="ARBA" id="ARBA00010995"/>
    </source>
</evidence>
<dbReference type="Pfam" id="PF20143">
    <property type="entry name" value="NAD_kinase_C"/>
    <property type="match status" value="1"/>
</dbReference>
<reference evidence="10" key="1">
    <citation type="submission" date="2016-11" db="EMBL/GenBank/DDBJ databases">
        <authorList>
            <person name="Guldener U."/>
        </authorList>
    </citation>
    <scope>NUCLEOTIDE SEQUENCE [LARGE SCALE GENOMIC DNA]</scope>
</reference>
<keyword evidence="4" id="KW-0418">Kinase</keyword>
<evidence type="ECO:0000313" key="10">
    <source>
        <dbReference type="Proteomes" id="UP000183365"/>
    </source>
</evidence>
<dbReference type="InterPro" id="IPR017437">
    <property type="entry name" value="ATP-NAD_kinase_PpnK-typ_C"/>
</dbReference>
<dbReference type="Pfam" id="PF01513">
    <property type="entry name" value="NAD_kinase"/>
    <property type="match status" value="1"/>
</dbReference>
<accession>A0A1L0CLY0</accession>
<keyword evidence="2" id="KW-0808">Transferase</keyword>
<dbReference type="AlphaFoldDB" id="A0A1L0CLY0"/>
<dbReference type="VEuPathDB" id="FungiDB:HGUI_01649"/>
<dbReference type="GO" id="GO:0006741">
    <property type="term" value="P:NADP+ biosynthetic process"/>
    <property type="evidence" value="ECO:0007669"/>
    <property type="project" value="InterPro"/>
</dbReference>
<evidence type="ECO:0000256" key="7">
    <source>
        <dbReference type="ARBA" id="ARBA00023027"/>
    </source>
</evidence>
<sequence>MTKSSNNETNRPGIQRLDTEVEYVTQELHNVIQQAHQIIDEDDEDEDDNSNVATSNPNSNHDPKLTPLKSNEKDYFSFAKTNSSNQRVKSPVHPQNSISPVPSRPHPKRYNTAGSEIFNIIDRLGANSSSTNEDVSSENSGSTINNIKNISFKKSKSDSEGLLVNSVKSQADVNDLNKKFEKTNLYNKTKSHNQLNETAHGVRMLNKDLFNTKFRLQLQNVLIVTKHYDDSLIFITSELVEHILLNYKDINVYLEGKMFYKNENLEVDEILEKTCHKSEEFENNKNRIRYYDLDFIEKNNNLIDLVITLGGDGTVLYVSNIFQKNVPPVMSFSLGSLGFLTNFEFENYDKSIEKVFTKKITAKLRMRLSCIVVKETGEIVERQVLNELVIDRGPSPFISNLEVYGNGSLLTVAQADGLIIATPTGSTAYSLSAGGSLVYPEVNALCITPICPHTLSFRPIILPDSMILTIKVPKDSRSTAWCSFDGKNRLELQKGDKVYIRASQYSFPTIEAKKTEFIDSIRRSLNWNQREQQKSLGHLLSGKNKSKYEKEIETKTQMKKRSYSGVGKSGLLNELRGIGQIESLHHESLLVDDDDDEDDDINSPILSRALDVSLASVNEPSQTNVLNQALKRIKEEENQKN</sequence>
<dbReference type="SUPFAM" id="SSF111331">
    <property type="entry name" value="NAD kinase/diacylglycerol kinase-like"/>
    <property type="match status" value="1"/>
</dbReference>
<name>A0A1L0CLY0_9ASCO</name>
<feature type="compositionally biased region" description="Polar residues" evidence="8">
    <location>
        <begin position="82"/>
        <end position="100"/>
    </location>
</feature>
<feature type="region of interest" description="Disordered" evidence="8">
    <location>
        <begin position="42"/>
        <end position="69"/>
    </location>
</feature>
<proteinExistence type="inferred from homology"/>
<keyword evidence="10" id="KW-1185">Reference proteome</keyword>
<dbReference type="InterPro" id="IPR017438">
    <property type="entry name" value="ATP-NAD_kinase_N"/>
</dbReference>
<dbReference type="GO" id="GO:0003951">
    <property type="term" value="F:NAD+ kinase activity"/>
    <property type="evidence" value="ECO:0007669"/>
    <property type="project" value="InterPro"/>
</dbReference>
<evidence type="ECO:0000256" key="2">
    <source>
        <dbReference type="ARBA" id="ARBA00022679"/>
    </source>
</evidence>
<keyword evidence="6" id="KW-0521">NADP</keyword>
<feature type="compositionally biased region" description="Polar residues" evidence="8">
    <location>
        <begin position="50"/>
        <end position="60"/>
    </location>
</feature>
<evidence type="ECO:0000313" key="9">
    <source>
        <dbReference type="EMBL" id="SGZ39449.1"/>
    </source>
</evidence>
<dbReference type="Gene3D" id="3.40.50.10330">
    <property type="entry name" value="Probable inorganic polyphosphate/atp-NAD kinase, domain 1"/>
    <property type="match status" value="1"/>
</dbReference>
<dbReference type="Gene3D" id="2.60.200.30">
    <property type="entry name" value="Probable inorganic polyphosphate/atp-NAD kinase, domain 2"/>
    <property type="match status" value="1"/>
</dbReference>
<dbReference type="PANTHER" id="PTHR20275">
    <property type="entry name" value="NAD KINASE"/>
    <property type="match status" value="1"/>
</dbReference>
<dbReference type="GO" id="GO:0019674">
    <property type="term" value="P:NAD+ metabolic process"/>
    <property type="evidence" value="ECO:0007669"/>
    <property type="project" value="InterPro"/>
</dbReference>
<comment type="similarity">
    <text evidence="1">Belongs to the NAD kinase family.</text>
</comment>
<dbReference type="HAMAP" id="MF_00361">
    <property type="entry name" value="NAD_kinase"/>
    <property type="match status" value="1"/>
</dbReference>
<evidence type="ECO:0000256" key="5">
    <source>
        <dbReference type="ARBA" id="ARBA00022840"/>
    </source>
</evidence>
<keyword evidence="5" id="KW-0067">ATP-binding</keyword>
<dbReference type="OrthoDB" id="24581at2759"/>
<dbReference type="InterPro" id="IPR002504">
    <property type="entry name" value="NADK"/>
</dbReference>
<organism evidence="9 10">
    <name type="scientific">Hanseniaspora guilliermondii</name>
    <dbReference type="NCBI Taxonomy" id="56406"/>
    <lineage>
        <taxon>Eukaryota</taxon>
        <taxon>Fungi</taxon>
        <taxon>Dikarya</taxon>
        <taxon>Ascomycota</taxon>
        <taxon>Saccharomycotina</taxon>
        <taxon>Saccharomycetes</taxon>
        <taxon>Saccharomycodales</taxon>
        <taxon>Saccharomycodaceae</taxon>
        <taxon>Hanseniaspora</taxon>
    </lineage>
</organism>
<evidence type="ECO:0000256" key="3">
    <source>
        <dbReference type="ARBA" id="ARBA00022741"/>
    </source>
</evidence>
<dbReference type="GO" id="GO:0005524">
    <property type="term" value="F:ATP binding"/>
    <property type="evidence" value="ECO:0007669"/>
    <property type="project" value="UniProtKB-KW"/>
</dbReference>